<keyword evidence="3" id="KW-1185">Reference proteome</keyword>
<dbReference type="PANTHER" id="PTHR46401">
    <property type="entry name" value="GLYCOSYLTRANSFERASE WBBK-RELATED"/>
    <property type="match status" value="1"/>
</dbReference>
<name>A0ABZ2J3A9_9BACT</name>
<keyword evidence="1 2" id="KW-0808">Transferase</keyword>
<dbReference type="RefSeq" id="WP_338668967.1">
    <property type="nucleotide sequence ID" value="NZ_CP146609.1"/>
</dbReference>
<dbReference type="Gene3D" id="3.40.50.2000">
    <property type="entry name" value="Glycogen Phosphorylase B"/>
    <property type="match status" value="2"/>
</dbReference>
<dbReference type="SUPFAM" id="SSF53756">
    <property type="entry name" value="UDP-Glycosyltransferase/glycogen phosphorylase"/>
    <property type="match status" value="1"/>
</dbReference>
<evidence type="ECO:0000256" key="1">
    <source>
        <dbReference type="ARBA" id="ARBA00022679"/>
    </source>
</evidence>
<accession>A0ABZ2J3A9</accession>
<keyword evidence="2" id="KW-0328">Glycosyltransferase</keyword>
<sequence>MSKHLLIVPERWEHHIVQSSIDYMLEFLDGYTLFDEPEGELSKLPPDFFRSQGMVPNLRTAYAERSFRRELSLIARLAGESGTLVHFLNGESATYLTPRHKNGNTVLATYHQPPAFMEEIIPDKSHYPLHDGVIVIAPNQIDYFESITGKGKVHLVPLGVEPAFFPFGRPQQRVPRVLFVGNWLRDFPTLVGAISRIRAEAPEVEVVCVTPEKNHPLFDGLGLRLLTGIPTDDLLELYRTSSAFLFPVADCTGNTALLEAMCSGLPVVTNRKVLETGYVNEESALVVDDGDAAAMARHCLDLARDARFRRQRSEAANQWVADRFNWRRVAEIQKDVYARFGWQG</sequence>
<reference evidence="2 3" key="1">
    <citation type="submission" date="2024-03" db="EMBL/GenBank/DDBJ databases">
        <title>Phenotype and Genome Characterization of a Sulfate-Reducing Bacterium Pseudodesulfovibrio sp. strain 5S69, isolated from Petroleum Reservoir in Tatarstan (Russia).</title>
        <authorList>
            <person name="Bidzhieva S.K."/>
            <person name="Kadnikov V."/>
            <person name="Tourova T.P."/>
            <person name="Samigullina S.R."/>
            <person name="Sokolova D.S."/>
            <person name="Poltaraus A.B."/>
            <person name="Avtukh A.N."/>
            <person name="Tereshina V.M."/>
            <person name="Mardanov A.V."/>
            <person name="Nazina T.N."/>
        </authorList>
    </citation>
    <scope>NUCLEOTIDE SEQUENCE [LARGE SCALE GENOMIC DNA]</scope>
    <source>
        <strain evidence="2 3">5S69</strain>
    </source>
</reference>
<dbReference type="Pfam" id="PF13692">
    <property type="entry name" value="Glyco_trans_1_4"/>
    <property type="match status" value="1"/>
</dbReference>
<dbReference type="GO" id="GO:0016757">
    <property type="term" value="F:glycosyltransferase activity"/>
    <property type="evidence" value="ECO:0007669"/>
    <property type="project" value="UniProtKB-KW"/>
</dbReference>
<proteinExistence type="predicted"/>
<dbReference type="EC" id="2.4.-.-" evidence="2"/>
<evidence type="ECO:0000313" key="3">
    <source>
        <dbReference type="Proteomes" id="UP001385389"/>
    </source>
</evidence>
<evidence type="ECO:0000313" key="2">
    <source>
        <dbReference type="EMBL" id="WWX23253.1"/>
    </source>
</evidence>
<gene>
    <name evidence="2" type="ORF">V8V93_03395</name>
</gene>
<dbReference type="Proteomes" id="UP001385389">
    <property type="component" value="Chromosome"/>
</dbReference>
<dbReference type="CDD" id="cd03801">
    <property type="entry name" value="GT4_PimA-like"/>
    <property type="match status" value="1"/>
</dbReference>
<dbReference type="EMBL" id="CP146609">
    <property type="protein sequence ID" value="WWX23253.1"/>
    <property type="molecule type" value="Genomic_DNA"/>
</dbReference>
<protein>
    <submittedName>
        <fullName evidence="2">Glycosyltransferase family 4 protein</fullName>
        <ecNumber evidence="2">2.4.-.-</ecNumber>
    </submittedName>
</protein>
<organism evidence="2 3">
    <name type="scientific">Pseudodesulfovibrio methanolicus</name>
    <dbReference type="NCBI Taxonomy" id="3126690"/>
    <lineage>
        <taxon>Bacteria</taxon>
        <taxon>Pseudomonadati</taxon>
        <taxon>Thermodesulfobacteriota</taxon>
        <taxon>Desulfovibrionia</taxon>
        <taxon>Desulfovibrionales</taxon>
        <taxon>Desulfovibrionaceae</taxon>
    </lineage>
</organism>
<dbReference type="PANTHER" id="PTHR46401:SF2">
    <property type="entry name" value="GLYCOSYLTRANSFERASE WBBK-RELATED"/>
    <property type="match status" value="1"/>
</dbReference>